<feature type="compositionally biased region" description="Basic and acidic residues" evidence="1">
    <location>
        <begin position="21"/>
        <end position="46"/>
    </location>
</feature>
<dbReference type="GO" id="GO:0046488">
    <property type="term" value="P:phosphatidylinositol metabolic process"/>
    <property type="evidence" value="ECO:0000315"/>
    <property type="project" value="FlyBase"/>
</dbReference>
<feature type="region of interest" description="Disordered" evidence="1">
    <location>
        <begin position="1"/>
        <end position="46"/>
    </location>
</feature>
<dbReference type="GO" id="GO:0008088">
    <property type="term" value="P:axo-dendritic transport"/>
    <property type="evidence" value="ECO:0000315"/>
    <property type="project" value="FlyBase"/>
</dbReference>
<accession>Q8T3J6</accession>
<proteinExistence type="evidence at transcript level"/>
<dbReference type="GO" id="GO:0099569">
    <property type="term" value="C:presynaptic cytoskeleton"/>
    <property type="evidence" value="ECO:0000314"/>
    <property type="project" value="SynGO"/>
</dbReference>
<evidence type="ECO:0000256" key="1">
    <source>
        <dbReference type="SAM" id="MobiDB-lite"/>
    </source>
</evidence>
<dbReference type="GO" id="GO:0016082">
    <property type="term" value="P:synaptic vesicle priming"/>
    <property type="evidence" value="ECO:0000303"/>
    <property type="project" value="FlyBase"/>
</dbReference>
<dbReference type="GO" id="GO:0050829">
    <property type="term" value="P:defense response to Gram-negative bacterium"/>
    <property type="evidence" value="ECO:0000315"/>
    <property type="project" value="FlyBase"/>
</dbReference>
<dbReference type="FlyBase" id="FBgn0029687">
    <property type="gene designation" value="Vap33"/>
</dbReference>
<dbReference type="AGR" id="FB:FBgn0029687"/>
<dbReference type="GO" id="GO:0031122">
    <property type="term" value="P:cytoplasmic microtubule organization"/>
    <property type="evidence" value="ECO:0000315"/>
    <property type="project" value="FlyBase"/>
</dbReference>
<sequence>MITFGTWAKQNKKKKKKPKKKTAEKGKNRRDVKSYFRKGEHLSRTL</sequence>
<dbReference type="GO" id="GO:0007269">
    <property type="term" value="P:neurotransmitter secretion"/>
    <property type="evidence" value="ECO:0000303"/>
    <property type="project" value="FlyBase"/>
</dbReference>
<dbReference type="EMBL" id="AY095017">
    <property type="protein sequence ID" value="AAM11345.1"/>
    <property type="molecule type" value="mRNA"/>
</dbReference>
<dbReference type="GO" id="GO:0008021">
    <property type="term" value="C:synaptic vesicle"/>
    <property type="evidence" value="ECO:0000303"/>
    <property type="project" value="FlyBase"/>
</dbReference>
<dbReference type="GO" id="GO:0007528">
    <property type="term" value="P:neuromuscular junction development"/>
    <property type="evidence" value="ECO:0000315"/>
    <property type="project" value="FlyBase"/>
</dbReference>
<dbReference type="GO" id="GO:0012505">
    <property type="term" value="C:endomembrane system"/>
    <property type="evidence" value="ECO:0007005"/>
    <property type="project" value="FlyBase"/>
</dbReference>
<evidence type="ECO:0000313" key="3">
    <source>
        <dbReference type="FlyBase" id="FBgn0029687"/>
    </source>
</evidence>
<dbReference type="GO" id="GO:0005615">
    <property type="term" value="C:extracellular space"/>
    <property type="evidence" value="ECO:0000314"/>
    <property type="project" value="FlyBase"/>
</dbReference>
<dbReference type="OrthoDB" id="264603at2759"/>
<feature type="compositionally biased region" description="Basic residues" evidence="1">
    <location>
        <begin position="10"/>
        <end position="20"/>
    </location>
</feature>
<dbReference type="GO" id="GO:0060074">
    <property type="term" value="P:synapse maturation"/>
    <property type="evidence" value="ECO:0000315"/>
    <property type="project" value="FlyBase"/>
</dbReference>
<name>Q8T3J6_DROME</name>
<organism evidence="2">
    <name type="scientific">Drosophila melanogaster</name>
    <name type="common">Fruit fly</name>
    <dbReference type="NCBI Taxonomy" id="7227"/>
    <lineage>
        <taxon>Eukaryota</taxon>
        <taxon>Metazoa</taxon>
        <taxon>Ecdysozoa</taxon>
        <taxon>Arthropoda</taxon>
        <taxon>Hexapoda</taxon>
        <taxon>Insecta</taxon>
        <taxon>Pterygota</taxon>
        <taxon>Neoptera</taxon>
        <taxon>Endopterygota</taxon>
        <taxon>Diptera</taxon>
        <taxon>Brachycera</taxon>
        <taxon>Muscomorpha</taxon>
        <taxon>Ephydroidea</taxon>
        <taxon>Drosophilidae</taxon>
        <taxon>Drosophila</taxon>
        <taxon>Sophophora</taxon>
    </lineage>
</organism>
<evidence type="ECO:0000313" key="2">
    <source>
        <dbReference type="EMBL" id="AAM11345.1"/>
    </source>
</evidence>
<dbReference type="AlphaFoldDB" id="Q8T3J6"/>
<dbReference type="GO" id="GO:0005783">
    <property type="term" value="C:endoplasmic reticulum"/>
    <property type="evidence" value="ECO:0000314"/>
    <property type="project" value="FlyBase"/>
</dbReference>
<dbReference type="GO" id="GO:0042734">
    <property type="term" value="C:presynaptic membrane"/>
    <property type="evidence" value="ECO:0000314"/>
    <property type="project" value="SynGO"/>
</dbReference>
<dbReference type="GO" id="GO:0043005">
    <property type="term" value="C:neuron projection"/>
    <property type="evidence" value="ECO:0007669"/>
    <property type="project" value="GOC"/>
</dbReference>
<reference evidence="2" key="1">
    <citation type="submission" date="2002-04" db="EMBL/GenBank/DDBJ databases">
        <authorList>
            <person name="Stapleton M."/>
            <person name="Brokstein P."/>
            <person name="Hong L."/>
            <person name="Agbayani A."/>
            <person name="Carlson J."/>
            <person name="Champe M."/>
            <person name="Chavez C."/>
            <person name="Dorsett V."/>
            <person name="Dresnek D."/>
            <person name="Farfan D."/>
            <person name="Frise E."/>
            <person name="George R."/>
            <person name="Gonzalez M."/>
            <person name="Guarin H."/>
            <person name="Kronmiller B."/>
            <person name="Li P."/>
            <person name="Liao G."/>
            <person name="Miranda A."/>
            <person name="Mungall C.J."/>
            <person name="Nunoo J."/>
            <person name="Pacleb J."/>
            <person name="Paragas V."/>
            <person name="Park S."/>
            <person name="Patel S."/>
            <person name="Phouanenavong S."/>
            <person name="Wan K."/>
            <person name="Yu C."/>
            <person name="Lewis S.E."/>
            <person name="Rubin G.M."/>
            <person name="Celniker S."/>
        </authorList>
    </citation>
    <scope>NUCLEOTIDE SEQUENCE</scope>
</reference>
<gene>
    <name evidence="3" type="primary">Vap33</name>
    <name evidence="3" type="synonym">Vap-33-1</name>
    <name evidence="3" type="synonym">Vap-33A</name>
    <name evidence="3" type="ORF">CG5014</name>
</gene>
<dbReference type="GO" id="GO:0098981">
    <property type="term" value="C:cholinergic synapse"/>
    <property type="evidence" value="ECO:0000314"/>
    <property type="project" value="SynGO"/>
</dbReference>
<dbReference type="GO" id="GO:0031594">
    <property type="term" value="C:neuromuscular junction"/>
    <property type="evidence" value="ECO:0000314"/>
    <property type="project" value="SynGO"/>
</dbReference>
<protein>
    <submittedName>
        <fullName evidence="2">GM03307p</fullName>
    </submittedName>
</protein>
<dbReference type="GO" id="GO:0005886">
    <property type="term" value="C:plasma membrane"/>
    <property type="evidence" value="ECO:0000314"/>
    <property type="project" value="FlyBase"/>
</dbReference>